<accession>A0ABV2Y0W2</accession>
<proteinExistence type="predicted"/>
<dbReference type="GO" id="GO:0008168">
    <property type="term" value="F:methyltransferase activity"/>
    <property type="evidence" value="ECO:0007669"/>
    <property type="project" value="UniProtKB-KW"/>
</dbReference>
<comment type="caution">
    <text evidence="2">The sequence shown here is derived from an EMBL/GenBank/DDBJ whole genome shotgun (WGS) entry which is preliminary data.</text>
</comment>
<evidence type="ECO:0000313" key="2">
    <source>
        <dbReference type="EMBL" id="MEU2269692.1"/>
    </source>
</evidence>
<dbReference type="RefSeq" id="WP_359790980.1">
    <property type="nucleotide sequence ID" value="NZ_JBEYBN010000040.1"/>
</dbReference>
<dbReference type="PANTHER" id="PTHR43464">
    <property type="entry name" value="METHYLTRANSFERASE"/>
    <property type="match status" value="1"/>
</dbReference>
<dbReference type="GO" id="GO:0032259">
    <property type="term" value="P:methylation"/>
    <property type="evidence" value="ECO:0007669"/>
    <property type="project" value="UniProtKB-KW"/>
</dbReference>
<dbReference type="Proteomes" id="UP001550603">
    <property type="component" value="Unassembled WGS sequence"/>
</dbReference>
<dbReference type="Pfam" id="PF13649">
    <property type="entry name" value="Methyltransf_25"/>
    <property type="match status" value="1"/>
</dbReference>
<evidence type="ECO:0000259" key="1">
    <source>
        <dbReference type="Pfam" id="PF13649"/>
    </source>
</evidence>
<dbReference type="PANTHER" id="PTHR43464:SF92">
    <property type="entry name" value="SLR1071 PROTEIN"/>
    <property type="match status" value="1"/>
</dbReference>
<feature type="domain" description="Methyltransferase" evidence="1">
    <location>
        <begin position="31"/>
        <end position="128"/>
    </location>
</feature>
<evidence type="ECO:0000313" key="3">
    <source>
        <dbReference type="Proteomes" id="UP001550603"/>
    </source>
</evidence>
<keyword evidence="3" id="KW-1185">Reference proteome</keyword>
<dbReference type="InterPro" id="IPR029063">
    <property type="entry name" value="SAM-dependent_MTases_sf"/>
</dbReference>
<keyword evidence="2" id="KW-0808">Transferase</keyword>
<dbReference type="EC" id="2.1.-.-" evidence="2"/>
<gene>
    <name evidence="2" type="ORF">ABZ568_25475</name>
</gene>
<reference evidence="2 3" key="1">
    <citation type="submission" date="2024-06" db="EMBL/GenBank/DDBJ databases">
        <title>The Natural Products Discovery Center: Release of the First 8490 Sequenced Strains for Exploring Actinobacteria Biosynthetic Diversity.</title>
        <authorList>
            <person name="Kalkreuter E."/>
            <person name="Kautsar S.A."/>
            <person name="Yang D."/>
            <person name="Bader C.D."/>
            <person name="Teijaro C.N."/>
            <person name="Fluegel L."/>
            <person name="Davis C.M."/>
            <person name="Simpson J.R."/>
            <person name="Lauterbach L."/>
            <person name="Steele A.D."/>
            <person name="Gui C."/>
            <person name="Meng S."/>
            <person name="Li G."/>
            <person name="Viehrig K."/>
            <person name="Ye F."/>
            <person name="Su P."/>
            <person name="Kiefer A.F."/>
            <person name="Nichols A."/>
            <person name="Cepeda A.J."/>
            <person name="Yan W."/>
            <person name="Fan B."/>
            <person name="Jiang Y."/>
            <person name="Adhikari A."/>
            <person name="Zheng C.-J."/>
            <person name="Schuster L."/>
            <person name="Cowan T.M."/>
            <person name="Smanski M.J."/>
            <person name="Chevrette M.G."/>
            <person name="De Carvalho L.P.S."/>
            <person name="Shen B."/>
        </authorList>
    </citation>
    <scope>NUCLEOTIDE SEQUENCE [LARGE SCALE GENOMIC DNA]</scope>
    <source>
        <strain evidence="2 3">NPDC019583</strain>
    </source>
</reference>
<organism evidence="2 3">
    <name type="scientific">Streptomyces olindensis</name>
    <dbReference type="NCBI Taxonomy" id="358823"/>
    <lineage>
        <taxon>Bacteria</taxon>
        <taxon>Bacillati</taxon>
        <taxon>Actinomycetota</taxon>
        <taxon>Actinomycetes</taxon>
        <taxon>Kitasatosporales</taxon>
        <taxon>Streptomycetaceae</taxon>
        <taxon>Streptomyces</taxon>
    </lineage>
</organism>
<dbReference type="InterPro" id="IPR041698">
    <property type="entry name" value="Methyltransf_25"/>
</dbReference>
<sequence>MGADRRLRAIDIPERLRWAVRILDPAPDDRVLEIGCGRGVAVALLRDRLTTGTVTAVDRSATAVAAARRRNREAVAAGRAALHVLSLEDADFAPESFDKVLAVNVNLFWTRPADAEVTALRRWLAPGGVLCLCWEPPDGRRAGEIAGVVERVVAAHGFATRTVRDGGLVAVLGVLAGEGRPRQP</sequence>
<dbReference type="SUPFAM" id="SSF53335">
    <property type="entry name" value="S-adenosyl-L-methionine-dependent methyltransferases"/>
    <property type="match status" value="1"/>
</dbReference>
<dbReference type="EMBL" id="JBEYBN010000040">
    <property type="protein sequence ID" value="MEU2269692.1"/>
    <property type="molecule type" value="Genomic_DNA"/>
</dbReference>
<name>A0ABV2Y0W2_9ACTN</name>
<dbReference type="CDD" id="cd02440">
    <property type="entry name" value="AdoMet_MTases"/>
    <property type="match status" value="1"/>
</dbReference>
<dbReference type="Gene3D" id="3.40.50.150">
    <property type="entry name" value="Vaccinia Virus protein VP39"/>
    <property type="match status" value="1"/>
</dbReference>
<keyword evidence="2" id="KW-0489">Methyltransferase</keyword>
<protein>
    <submittedName>
        <fullName evidence="2">Class I SAM-dependent methyltransferase</fullName>
        <ecNumber evidence="2">2.1.-.-</ecNumber>
    </submittedName>
</protein>